<dbReference type="Gene3D" id="3.40.50.880">
    <property type="match status" value="1"/>
</dbReference>
<sequence length="211" mass="24113">MRLCFIGGGNPLNKELDDVMYYLSNSIEIGNNILIIPFATENSKVDKWFTSLKKSFKDIGMEHIKLLDYQLTNQEMQKEIKLHSILYFTGGRPEKLMRILAEKELIQEIKEFSGLIVGVSAGALVFSEDCIITKDQYYLETQVIEGLGLVDFSVEVHYNGNNDKELLSLSATRDIYAIPNGSAIFWEDNVVKPIHNVTLFRKRKKQIVTED</sequence>
<keyword evidence="3" id="KW-0378">Hydrolase</keyword>
<evidence type="ECO:0000256" key="1">
    <source>
        <dbReference type="ARBA" id="ARBA00006534"/>
    </source>
</evidence>
<name>A0A2S7MV46_9BACI</name>
<protein>
    <recommendedName>
        <fullName evidence="7">Peptidase E</fullName>
    </recommendedName>
</protein>
<evidence type="ECO:0000313" key="6">
    <source>
        <dbReference type="Proteomes" id="UP000239663"/>
    </source>
</evidence>
<dbReference type="GO" id="GO:0006508">
    <property type="term" value="P:proteolysis"/>
    <property type="evidence" value="ECO:0007669"/>
    <property type="project" value="UniProtKB-KW"/>
</dbReference>
<dbReference type="PANTHER" id="PTHR20842:SF0">
    <property type="entry name" value="ALPHA-ASPARTYL DIPEPTIDASE"/>
    <property type="match status" value="1"/>
</dbReference>
<dbReference type="InterPro" id="IPR029062">
    <property type="entry name" value="Class_I_gatase-like"/>
</dbReference>
<evidence type="ECO:0000256" key="2">
    <source>
        <dbReference type="ARBA" id="ARBA00022670"/>
    </source>
</evidence>
<reference evidence="5 6" key="1">
    <citation type="submission" date="2017-12" db="EMBL/GenBank/DDBJ databases">
        <title>Taxonomic description and draft genome of Pradoshia cofamensis Gen. nov., sp. nov., a thermotolerant bacillale isolated from anterior gut of earthworm Eisenia fetida.</title>
        <authorList>
            <person name="Saha T."/>
            <person name="Chakraborty R."/>
        </authorList>
    </citation>
    <scope>NUCLEOTIDE SEQUENCE [LARGE SCALE GENOMIC DNA]</scope>
    <source>
        <strain evidence="5 6">EAG3</strain>
    </source>
</reference>
<dbReference type="RefSeq" id="WP_104851016.1">
    <property type="nucleotide sequence ID" value="NZ_PKOZ01000043.1"/>
</dbReference>
<evidence type="ECO:0000256" key="3">
    <source>
        <dbReference type="ARBA" id="ARBA00022801"/>
    </source>
</evidence>
<dbReference type="Proteomes" id="UP000239663">
    <property type="component" value="Unassembled WGS sequence"/>
</dbReference>
<dbReference type="OrthoDB" id="384634at2"/>
<dbReference type="PANTHER" id="PTHR20842">
    <property type="entry name" value="PROTEASE S51 ALPHA-ASPARTYL DIPEPTIDASE"/>
    <property type="match status" value="1"/>
</dbReference>
<dbReference type="Pfam" id="PF03575">
    <property type="entry name" value="Peptidase_S51"/>
    <property type="match status" value="1"/>
</dbReference>
<dbReference type="InterPro" id="IPR005320">
    <property type="entry name" value="Peptidase_S51"/>
</dbReference>
<dbReference type="AlphaFoldDB" id="A0A2S7MV46"/>
<accession>A0A2S7MV46</accession>
<comment type="similarity">
    <text evidence="1">Belongs to the peptidase S51 family.</text>
</comment>
<dbReference type="GO" id="GO:0008236">
    <property type="term" value="F:serine-type peptidase activity"/>
    <property type="evidence" value="ECO:0007669"/>
    <property type="project" value="UniProtKB-KW"/>
</dbReference>
<organism evidence="5 6">
    <name type="scientific">Pradoshia eiseniae</name>
    <dbReference type="NCBI Taxonomy" id="2064768"/>
    <lineage>
        <taxon>Bacteria</taxon>
        <taxon>Bacillati</taxon>
        <taxon>Bacillota</taxon>
        <taxon>Bacilli</taxon>
        <taxon>Bacillales</taxon>
        <taxon>Bacillaceae</taxon>
        <taxon>Pradoshia</taxon>
    </lineage>
</organism>
<dbReference type="CDD" id="cd03129">
    <property type="entry name" value="GAT1_Peptidase_E_like"/>
    <property type="match status" value="1"/>
</dbReference>
<comment type="caution">
    <text evidence="5">The sequence shown here is derived from an EMBL/GenBank/DDBJ whole genome shotgun (WGS) entry which is preliminary data.</text>
</comment>
<dbReference type="EMBL" id="PKOZ01000043">
    <property type="protein sequence ID" value="PQD93628.1"/>
    <property type="molecule type" value="Genomic_DNA"/>
</dbReference>
<keyword evidence="4" id="KW-0720">Serine protease</keyword>
<evidence type="ECO:0000256" key="4">
    <source>
        <dbReference type="ARBA" id="ARBA00022825"/>
    </source>
</evidence>
<dbReference type="SUPFAM" id="SSF52317">
    <property type="entry name" value="Class I glutamine amidotransferase-like"/>
    <property type="match status" value="1"/>
</dbReference>
<keyword evidence="2" id="KW-0645">Protease</keyword>
<gene>
    <name evidence="5" type="ORF">CYL18_18915</name>
</gene>
<keyword evidence="6" id="KW-1185">Reference proteome</keyword>
<evidence type="ECO:0008006" key="7">
    <source>
        <dbReference type="Google" id="ProtNLM"/>
    </source>
</evidence>
<evidence type="ECO:0000313" key="5">
    <source>
        <dbReference type="EMBL" id="PQD93628.1"/>
    </source>
</evidence>
<proteinExistence type="inferred from homology"/>